<evidence type="ECO:0000313" key="2">
    <source>
        <dbReference type="EMBL" id="RDY06308.1"/>
    </source>
</evidence>
<feature type="region of interest" description="Disordered" evidence="1">
    <location>
        <begin position="253"/>
        <end position="290"/>
    </location>
</feature>
<name>A0A371HU61_MUCPR</name>
<accession>A0A371HU61</accession>
<dbReference type="EMBL" id="QJKJ01001710">
    <property type="protein sequence ID" value="RDY06308.1"/>
    <property type="molecule type" value="Genomic_DNA"/>
</dbReference>
<feature type="non-terminal residue" evidence="2">
    <location>
        <position position="1"/>
    </location>
</feature>
<dbReference type="Proteomes" id="UP000257109">
    <property type="component" value="Unassembled WGS sequence"/>
</dbReference>
<organism evidence="2 3">
    <name type="scientific">Mucuna pruriens</name>
    <name type="common">Velvet bean</name>
    <name type="synonym">Dolichos pruriens</name>
    <dbReference type="NCBI Taxonomy" id="157652"/>
    <lineage>
        <taxon>Eukaryota</taxon>
        <taxon>Viridiplantae</taxon>
        <taxon>Streptophyta</taxon>
        <taxon>Embryophyta</taxon>
        <taxon>Tracheophyta</taxon>
        <taxon>Spermatophyta</taxon>
        <taxon>Magnoliopsida</taxon>
        <taxon>eudicotyledons</taxon>
        <taxon>Gunneridae</taxon>
        <taxon>Pentapetalae</taxon>
        <taxon>rosids</taxon>
        <taxon>fabids</taxon>
        <taxon>Fabales</taxon>
        <taxon>Fabaceae</taxon>
        <taxon>Papilionoideae</taxon>
        <taxon>50 kb inversion clade</taxon>
        <taxon>NPAAA clade</taxon>
        <taxon>indigoferoid/millettioid clade</taxon>
        <taxon>Phaseoleae</taxon>
        <taxon>Mucuna</taxon>
    </lineage>
</organism>
<feature type="compositionally biased region" description="Low complexity" evidence="1">
    <location>
        <begin position="269"/>
        <end position="290"/>
    </location>
</feature>
<protein>
    <submittedName>
        <fullName evidence="2">Uncharacterized protein</fullName>
    </submittedName>
</protein>
<evidence type="ECO:0000256" key="1">
    <source>
        <dbReference type="SAM" id="MobiDB-lite"/>
    </source>
</evidence>
<reference evidence="2" key="1">
    <citation type="submission" date="2018-05" db="EMBL/GenBank/DDBJ databases">
        <title>Draft genome of Mucuna pruriens seed.</title>
        <authorList>
            <person name="Nnadi N.E."/>
            <person name="Vos R."/>
            <person name="Hasami M.H."/>
            <person name="Devisetty U.K."/>
            <person name="Aguiy J.C."/>
        </authorList>
    </citation>
    <scope>NUCLEOTIDE SEQUENCE [LARGE SCALE GENOMIC DNA]</scope>
    <source>
        <strain evidence="2">JCA_2017</strain>
    </source>
</reference>
<proteinExistence type="predicted"/>
<comment type="caution">
    <text evidence="2">The sequence shown here is derived from an EMBL/GenBank/DDBJ whole genome shotgun (WGS) entry which is preliminary data.</text>
</comment>
<gene>
    <name evidence="2" type="ORF">CR513_09726</name>
</gene>
<dbReference type="OrthoDB" id="1305902at2759"/>
<dbReference type="AlphaFoldDB" id="A0A371HU61"/>
<sequence length="290" mass="32395">MDRSMIDATSEGALMDKTPPAARHLISNMASNTQQFGIRGPSQSQMVNEIGAASNQRLKNQLIELTSLVRQLAVRQHQPVMAAKVCGICTSVEHPIDMYPTLQETESDRPENVGAIAWKTTTSSRTESRALRSSTIQIHTECISEISRLSTAESTISSATFPTTTAIENAASRQFPISRAICELQQHAIPAEYDRHHPRPQYTNRIVSQYCEPITVDWIKQPSLSNHSKSKRKCQCSHLEKWKRITSTCTTLRPTPNRLSTRSPNKTKLSQSCSQLGSSRQRSQSQMKNC</sequence>
<keyword evidence="3" id="KW-1185">Reference proteome</keyword>
<evidence type="ECO:0000313" key="3">
    <source>
        <dbReference type="Proteomes" id="UP000257109"/>
    </source>
</evidence>
<feature type="compositionally biased region" description="Polar residues" evidence="1">
    <location>
        <begin position="253"/>
        <end position="268"/>
    </location>
</feature>